<dbReference type="SMART" id="SM01330">
    <property type="entry name" value="Frizzled"/>
    <property type="match status" value="1"/>
</dbReference>
<keyword evidence="4" id="KW-0217">Developmental protein</keyword>
<dbReference type="GO" id="GO:0060070">
    <property type="term" value="P:canonical Wnt signaling pathway"/>
    <property type="evidence" value="ECO:0007669"/>
    <property type="project" value="TreeGrafter"/>
</dbReference>
<feature type="signal peptide" evidence="18">
    <location>
        <begin position="1"/>
        <end position="20"/>
    </location>
</feature>
<dbReference type="Gene3D" id="1.20.1070.10">
    <property type="entry name" value="Rhodopsin 7-helix transmembrane proteins"/>
    <property type="match status" value="1"/>
</dbReference>
<dbReference type="PANTHER" id="PTHR11309:SF99">
    <property type="entry name" value="FRIZZLED-4"/>
    <property type="match status" value="1"/>
</dbReference>
<evidence type="ECO:0000256" key="8">
    <source>
        <dbReference type="ARBA" id="ARBA00022989"/>
    </source>
</evidence>
<evidence type="ECO:0000256" key="16">
    <source>
        <dbReference type="SAM" id="MobiDB-lite"/>
    </source>
</evidence>
<evidence type="ECO:0000313" key="22">
    <source>
        <dbReference type="Proteomes" id="UP000668214"/>
    </source>
</evidence>
<dbReference type="GO" id="GO:0005615">
    <property type="term" value="C:extracellular space"/>
    <property type="evidence" value="ECO:0007669"/>
    <property type="project" value="TreeGrafter"/>
</dbReference>
<dbReference type="EMBL" id="JAANIA010000218">
    <property type="protein sequence ID" value="KAG5326249.1"/>
    <property type="molecule type" value="Genomic_DNA"/>
</dbReference>
<reference evidence="21" key="1">
    <citation type="submission" date="2020-02" db="EMBL/GenBank/DDBJ databases">
        <title>Relaxed selection underlies rapid genomic changes in the transitions from sociality to social parasitism in ants.</title>
        <authorList>
            <person name="Bi X."/>
        </authorList>
    </citation>
    <scope>NUCLEOTIDE SEQUENCE</scope>
    <source>
        <strain evidence="21">BGI-DK2014c</strain>
        <tissue evidence="21">Whole body</tissue>
    </source>
</reference>
<dbReference type="Pfam" id="PF01392">
    <property type="entry name" value="Fz"/>
    <property type="match status" value="1"/>
</dbReference>
<keyword evidence="22" id="KW-1185">Reference proteome</keyword>
<dbReference type="FunFam" id="1.10.2000.10:FF:000008">
    <property type="entry name" value="Frizzled receptor 4"/>
    <property type="match status" value="1"/>
</dbReference>
<evidence type="ECO:0000256" key="2">
    <source>
        <dbReference type="ARBA" id="ARBA00008077"/>
    </source>
</evidence>
<evidence type="ECO:0000256" key="9">
    <source>
        <dbReference type="ARBA" id="ARBA00023040"/>
    </source>
</evidence>
<keyword evidence="6 17" id="KW-0812">Transmembrane</keyword>
<dbReference type="PANTHER" id="PTHR11309">
    <property type="entry name" value="FRIZZLED"/>
    <property type="match status" value="1"/>
</dbReference>
<proteinExistence type="inferred from homology"/>
<dbReference type="InterPro" id="IPR000539">
    <property type="entry name" value="Frizzled/Smoothened_7TM"/>
</dbReference>
<feature type="compositionally biased region" description="Basic residues" evidence="16">
    <location>
        <begin position="630"/>
        <end position="646"/>
    </location>
</feature>
<evidence type="ECO:0000313" key="21">
    <source>
        <dbReference type="EMBL" id="KAG5326249.1"/>
    </source>
</evidence>
<gene>
    <name evidence="21" type="primary">Fzd4</name>
    <name evidence="21" type="ORF">G6Z78_0007053</name>
</gene>
<feature type="non-terminal residue" evidence="21">
    <location>
        <position position="1"/>
    </location>
</feature>
<evidence type="ECO:0000256" key="4">
    <source>
        <dbReference type="ARBA" id="ARBA00022473"/>
    </source>
</evidence>
<keyword evidence="12" id="KW-0675">Receptor</keyword>
<feature type="transmembrane region" description="Helical" evidence="17">
    <location>
        <begin position="404"/>
        <end position="423"/>
    </location>
</feature>
<evidence type="ECO:0000256" key="17">
    <source>
        <dbReference type="SAM" id="Phobius"/>
    </source>
</evidence>
<feature type="transmembrane region" description="Helical" evidence="17">
    <location>
        <begin position="231"/>
        <end position="251"/>
    </location>
</feature>
<feature type="transmembrane region" description="Helical" evidence="17">
    <location>
        <begin position="542"/>
        <end position="562"/>
    </location>
</feature>
<dbReference type="InterPro" id="IPR015526">
    <property type="entry name" value="Frizzled/SFRP"/>
</dbReference>
<comment type="similarity">
    <text evidence="2">Belongs to the G-protein coupled receptor Fz/Smo family.</text>
</comment>
<evidence type="ECO:0000256" key="14">
    <source>
        <dbReference type="ARBA" id="ARBA00023224"/>
    </source>
</evidence>
<feature type="disulfide bond" evidence="15">
    <location>
        <begin position="22"/>
        <end position="83"/>
    </location>
</feature>
<dbReference type="PROSITE" id="PS50038">
    <property type="entry name" value="FZ"/>
    <property type="match status" value="1"/>
</dbReference>
<feature type="domain" description="G-protein coupled receptors family 2 profile 2" evidence="20">
    <location>
        <begin position="196"/>
        <end position="426"/>
    </location>
</feature>
<dbReference type="InterPro" id="IPR041765">
    <property type="entry name" value="FZ4_CRD"/>
</dbReference>
<feature type="non-terminal residue" evidence="21">
    <location>
        <position position="653"/>
    </location>
</feature>
<dbReference type="InterPro" id="IPR017981">
    <property type="entry name" value="GPCR_2-like_7TM"/>
</dbReference>
<keyword evidence="10 17" id="KW-0472">Membrane</keyword>
<feature type="disulfide bond" evidence="15">
    <location>
        <begin position="94"/>
        <end position="135"/>
    </location>
</feature>
<accession>A0A836FV87</accession>
<dbReference type="GO" id="GO:0016020">
    <property type="term" value="C:membrane"/>
    <property type="evidence" value="ECO:0007669"/>
    <property type="project" value="UniProtKB-SubCell"/>
</dbReference>
<dbReference type="Pfam" id="PF01534">
    <property type="entry name" value="Frizzled"/>
    <property type="match status" value="2"/>
</dbReference>
<protein>
    <recommendedName>
        <fullName evidence="3">Frizzled-4</fullName>
    </recommendedName>
</protein>
<dbReference type="Proteomes" id="UP000668214">
    <property type="component" value="Unassembled WGS sequence"/>
</dbReference>
<keyword evidence="9" id="KW-0297">G-protein coupled receptor</keyword>
<dbReference type="GO" id="GO:0035567">
    <property type="term" value="P:non-canonical Wnt signaling pathway"/>
    <property type="evidence" value="ECO:0007669"/>
    <property type="project" value="TreeGrafter"/>
</dbReference>
<feature type="chain" id="PRO_5032490198" description="Frizzled-4" evidence="18">
    <location>
        <begin position="21"/>
        <end position="653"/>
    </location>
</feature>
<keyword evidence="8 17" id="KW-1133">Transmembrane helix</keyword>
<dbReference type="InterPro" id="IPR020067">
    <property type="entry name" value="Frizzled_dom"/>
</dbReference>
<feature type="transmembrane region" description="Helical" evidence="17">
    <location>
        <begin position="493"/>
        <end position="513"/>
    </location>
</feature>
<evidence type="ECO:0000256" key="7">
    <source>
        <dbReference type="ARBA" id="ARBA00022729"/>
    </source>
</evidence>
<evidence type="ECO:0000256" key="13">
    <source>
        <dbReference type="ARBA" id="ARBA00023180"/>
    </source>
</evidence>
<dbReference type="SUPFAM" id="SSF63501">
    <property type="entry name" value="Frizzled cysteine-rich domain"/>
    <property type="match status" value="1"/>
</dbReference>
<dbReference type="Gene3D" id="1.10.2000.10">
    <property type="entry name" value="Frizzled cysteine-rich domain"/>
    <property type="match status" value="1"/>
</dbReference>
<feature type="disulfide bond" evidence="15">
    <location>
        <begin position="67"/>
        <end position="105"/>
    </location>
</feature>
<feature type="disulfide bond" evidence="15">
    <location>
        <begin position="30"/>
        <end position="76"/>
    </location>
</feature>
<comment type="subcellular location">
    <subcellularLocation>
        <location evidence="1">Membrane</location>
        <topology evidence="1">Multi-pass membrane protein</topology>
    </subcellularLocation>
</comment>
<name>A0A836FV87_9HYME</name>
<dbReference type="SMART" id="SM00063">
    <property type="entry name" value="FRI"/>
    <property type="match status" value="1"/>
</dbReference>
<keyword evidence="13" id="KW-0325">Glycoprotein</keyword>
<evidence type="ECO:0000259" key="20">
    <source>
        <dbReference type="PROSITE" id="PS50261"/>
    </source>
</evidence>
<evidence type="ECO:0000256" key="1">
    <source>
        <dbReference type="ARBA" id="ARBA00004141"/>
    </source>
</evidence>
<comment type="caution">
    <text evidence="21">The sequence shown here is derived from an EMBL/GenBank/DDBJ whole genome shotgun (WGS) entry which is preliminary data.</text>
</comment>
<evidence type="ECO:0000259" key="19">
    <source>
        <dbReference type="PROSITE" id="PS50038"/>
    </source>
</evidence>
<evidence type="ECO:0000256" key="6">
    <source>
        <dbReference type="ARBA" id="ARBA00022692"/>
    </source>
</evidence>
<dbReference type="PROSITE" id="PS50261">
    <property type="entry name" value="G_PROTEIN_RECEP_F2_4"/>
    <property type="match status" value="1"/>
</dbReference>
<evidence type="ECO:0000256" key="3">
    <source>
        <dbReference type="ARBA" id="ARBA00018149"/>
    </source>
</evidence>
<feature type="region of interest" description="Disordered" evidence="16">
    <location>
        <begin position="623"/>
        <end position="653"/>
    </location>
</feature>
<dbReference type="PRINTS" id="PR00489">
    <property type="entry name" value="FRIZZLED"/>
</dbReference>
<dbReference type="AlphaFoldDB" id="A0A836FV87"/>
<feature type="transmembrane region" description="Helical" evidence="17">
    <location>
        <begin position="307"/>
        <end position="328"/>
    </location>
</feature>
<sequence length="653" mass="72047">MRWILLPLLTLIRAIWCAHGACEPIRIEMCRGLGYNVTVMPNLVGHEIQGDADFTLQTFSPLIQYGCSAQLHLFLCSVYAPMCTEKVPAPIGPCRGLCEQVRARCYPVLQGFGFPWPAALNCSKFPPENNHQHMCMEGPGEPGPANPIQAVSTSNGPWGCSWYAKSGLYIFLNRSGRCAAACDADILWSQKDKRLAEAWMAVFVTVSLVSVAIAILTLLKPRKRPILTSPAERAIVFLTICHAAVAIGYVIRLAAGRLNVACTPAIQLHPQEQAVLAQQQQQLQQQQQQYLTQDGLANPYCAVVFLLLYYFGNAAIVWWVVICAWWCIMARKWTRTAGNYKEDSFGLQQGFSTIATVAAWSLPAAHTIAVLVTRDVDADELTASCFVGQQNAHSLLVLVLAPQFVYLSFGATFLLIGLATLVLPRRPTVTPTSTSMSTTSSSSSTAAAAAAAAVLTALTASHANPLRSQRSEITGKSSPGEIHRRQKQLLTRVGIFGCLYAIPIICLASTTFYEWWGRETWLRAPEPSTAPRVPARPLLQVFILRLVVTLGAGVMAAAWIWWPEVPNACRKLPHCKQPPHKCHPVPLVHTCQYNAANPIPHQIHHLAHLTPPQHPLLHQHSTLTNSQLPHRNHKNKKHRKHRKHYHSGSETQV</sequence>
<feature type="domain" description="FZ" evidence="19">
    <location>
        <begin position="17"/>
        <end position="138"/>
    </location>
</feature>
<evidence type="ECO:0000256" key="12">
    <source>
        <dbReference type="ARBA" id="ARBA00023170"/>
    </source>
</evidence>
<keyword evidence="11 15" id="KW-1015">Disulfide bond</keyword>
<feature type="disulfide bond" evidence="15">
    <location>
        <begin position="98"/>
        <end position="122"/>
    </location>
</feature>
<evidence type="ECO:0000256" key="11">
    <source>
        <dbReference type="ARBA" id="ARBA00023157"/>
    </source>
</evidence>
<dbReference type="GO" id="GO:0017147">
    <property type="term" value="F:Wnt-protein binding"/>
    <property type="evidence" value="ECO:0007669"/>
    <property type="project" value="TreeGrafter"/>
</dbReference>
<keyword evidence="5" id="KW-0879">Wnt signaling pathway</keyword>
<dbReference type="GO" id="GO:0004930">
    <property type="term" value="F:G protein-coupled receptor activity"/>
    <property type="evidence" value="ECO:0007669"/>
    <property type="project" value="UniProtKB-KW"/>
</dbReference>
<evidence type="ECO:0000256" key="18">
    <source>
        <dbReference type="SAM" id="SignalP"/>
    </source>
</evidence>
<keyword evidence="14" id="KW-0807">Transducer</keyword>
<feature type="transmembrane region" description="Helical" evidence="17">
    <location>
        <begin position="198"/>
        <end position="219"/>
    </location>
</feature>
<dbReference type="InterPro" id="IPR036790">
    <property type="entry name" value="Frizzled_dom_sf"/>
</dbReference>
<evidence type="ECO:0000256" key="5">
    <source>
        <dbReference type="ARBA" id="ARBA00022687"/>
    </source>
</evidence>
<evidence type="ECO:0000256" key="15">
    <source>
        <dbReference type="PROSITE-ProRule" id="PRU00090"/>
    </source>
</evidence>
<keyword evidence="7 18" id="KW-0732">Signal</keyword>
<dbReference type="CDD" id="cd07448">
    <property type="entry name" value="CRD_FZ4"/>
    <property type="match status" value="1"/>
</dbReference>
<evidence type="ECO:0000256" key="10">
    <source>
        <dbReference type="ARBA" id="ARBA00023136"/>
    </source>
</evidence>
<organism evidence="21 22">
    <name type="scientific">Pseudoatta argentina</name>
    <dbReference type="NCBI Taxonomy" id="621737"/>
    <lineage>
        <taxon>Eukaryota</taxon>
        <taxon>Metazoa</taxon>
        <taxon>Ecdysozoa</taxon>
        <taxon>Arthropoda</taxon>
        <taxon>Hexapoda</taxon>
        <taxon>Insecta</taxon>
        <taxon>Pterygota</taxon>
        <taxon>Neoptera</taxon>
        <taxon>Endopterygota</taxon>
        <taxon>Hymenoptera</taxon>
        <taxon>Apocrita</taxon>
        <taxon>Aculeata</taxon>
        <taxon>Formicoidea</taxon>
        <taxon>Formicidae</taxon>
        <taxon>Myrmicinae</taxon>
        <taxon>Pseudoatta</taxon>
    </lineage>
</organism>